<proteinExistence type="inferred from homology"/>
<keyword evidence="10 12" id="KW-0472">Membrane</keyword>
<dbReference type="Pfam" id="PF01040">
    <property type="entry name" value="UbiA"/>
    <property type="match status" value="1"/>
</dbReference>
<comment type="similarity">
    <text evidence="3">Belongs to the UbiA prenyltransferase family.</text>
</comment>
<comment type="subcellular location">
    <subcellularLocation>
        <location evidence="2">Membrane</location>
        <topology evidence="2">Multi-pass membrane protein</topology>
    </subcellularLocation>
</comment>
<feature type="transmembrane region" description="Helical" evidence="12">
    <location>
        <begin position="262"/>
        <end position="283"/>
    </location>
</feature>
<feature type="transmembrane region" description="Helical" evidence="12">
    <location>
        <begin position="130"/>
        <end position="153"/>
    </location>
</feature>
<dbReference type="PANTHER" id="PTHR11048:SF28">
    <property type="entry name" value="4-HYDROXYBENZOATE POLYPRENYLTRANSFERASE, MITOCHONDRIAL"/>
    <property type="match status" value="1"/>
</dbReference>
<dbReference type="InterPro" id="IPR044878">
    <property type="entry name" value="UbiA_sf"/>
</dbReference>
<sequence>MWRKLKILLEMIKFEHTIFALPFAYTGAFLAAEGVPPLKKCLLILGAMVGARTAAMTFNRIVDLPFDAENPRTRTRPLVTGAVKLKEAWLFFIVSVLLFFLCAWALNPLSFKLAPVALFVILAYSYTKRFTALCHLFLGLAIGLSPLAGWIAVKPSFEKTPLFLCLGVLFWVAGFDILYACLDEEFDRRRGLHSIPARYGRKKAFLISALFHTLAFLLFAAVGKMAGLGLIYYLGLLITLGLFVAQRVVISPHDLSRLDLSFFTFNGAISVVLFLATALALFFK</sequence>
<feature type="transmembrane region" description="Helical" evidence="12">
    <location>
        <begin position="88"/>
        <end position="109"/>
    </location>
</feature>
<evidence type="ECO:0000256" key="10">
    <source>
        <dbReference type="ARBA" id="ARBA00023136"/>
    </source>
</evidence>
<comment type="caution">
    <text evidence="13">The sequence shown here is derived from an EMBL/GenBank/DDBJ whole genome shotgun (WGS) entry which is preliminary data.</text>
</comment>
<feature type="transmembrane region" description="Helical" evidence="12">
    <location>
        <begin position="203"/>
        <end position="223"/>
    </location>
</feature>
<keyword evidence="4" id="KW-1003">Cell membrane</keyword>
<protein>
    <recommendedName>
        <fullName evidence="11">4-hydroxybenzoate polyprenyltransferase</fullName>
        <ecNumber evidence="11">2.5.1.39</ecNumber>
    </recommendedName>
</protein>
<reference evidence="13" key="1">
    <citation type="journal article" date="2020" name="mSystems">
        <title>Genome- and Community-Level Interaction Insights into Carbon Utilization and Element Cycling Functions of Hydrothermarchaeota in Hydrothermal Sediment.</title>
        <authorList>
            <person name="Zhou Z."/>
            <person name="Liu Y."/>
            <person name="Xu W."/>
            <person name="Pan J."/>
            <person name="Luo Z.H."/>
            <person name="Li M."/>
        </authorList>
    </citation>
    <scope>NUCLEOTIDE SEQUENCE [LARGE SCALE GENOMIC DNA]</scope>
    <source>
        <strain evidence="13">HyVt-533</strain>
    </source>
</reference>
<organism evidence="13">
    <name type="scientific">Thermodesulfatator atlanticus</name>
    <dbReference type="NCBI Taxonomy" id="501497"/>
    <lineage>
        <taxon>Bacteria</taxon>
        <taxon>Pseudomonadati</taxon>
        <taxon>Thermodesulfobacteriota</taxon>
        <taxon>Thermodesulfobacteria</taxon>
        <taxon>Thermodesulfobacteriales</taxon>
        <taxon>Thermodesulfatatoraceae</taxon>
        <taxon>Thermodesulfatator</taxon>
    </lineage>
</organism>
<dbReference type="Proteomes" id="UP000886101">
    <property type="component" value="Unassembled WGS sequence"/>
</dbReference>
<keyword evidence="7" id="KW-0831">Ubiquinone biosynthesis</keyword>
<keyword evidence="6" id="KW-0808">Transferase</keyword>
<dbReference type="EMBL" id="DROK01000276">
    <property type="protein sequence ID" value="HHI98049.1"/>
    <property type="molecule type" value="Genomic_DNA"/>
</dbReference>
<evidence type="ECO:0000256" key="6">
    <source>
        <dbReference type="ARBA" id="ARBA00022679"/>
    </source>
</evidence>
<comment type="cofactor">
    <cofactor evidence="1">
        <name>Mg(2+)</name>
        <dbReference type="ChEBI" id="CHEBI:18420"/>
    </cofactor>
</comment>
<evidence type="ECO:0000256" key="1">
    <source>
        <dbReference type="ARBA" id="ARBA00001946"/>
    </source>
</evidence>
<dbReference type="GO" id="GO:0005886">
    <property type="term" value="C:plasma membrane"/>
    <property type="evidence" value="ECO:0007669"/>
    <property type="project" value="TreeGrafter"/>
</dbReference>
<evidence type="ECO:0000313" key="13">
    <source>
        <dbReference type="EMBL" id="HHI98049.1"/>
    </source>
</evidence>
<dbReference type="Gene3D" id="1.10.357.140">
    <property type="entry name" value="UbiA prenyltransferase"/>
    <property type="match status" value="1"/>
</dbReference>
<feature type="transmembrane region" description="Helical" evidence="12">
    <location>
        <begin position="159"/>
        <end position="182"/>
    </location>
</feature>
<dbReference type="EC" id="2.5.1.39" evidence="11"/>
<dbReference type="GO" id="GO:0008412">
    <property type="term" value="F:4-hydroxybenzoate polyprenyltransferase activity"/>
    <property type="evidence" value="ECO:0007669"/>
    <property type="project" value="UniProtKB-EC"/>
</dbReference>
<evidence type="ECO:0000256" key="2">
    <source>
        <dbReference type="ARBA" id="ARBA00004141"/>
    </source>
</evidence>
<evidence type="ECO:0000256" key="3">
    <source>
        <dbReference type="ARBA" id="ARBA00005985"/>
    </source>
</evidence>
<dbReference type="InterPro" id="IPR039653">
    <property type="entry name" value="Prenyltransferase"/>
</dbReference>
<dbReference type="Gene3D" id="1.20.120.1780">
    <property type="entry name" value="UbiA prenyltransferase"/>
    <property type="match status" value="1"/>
</dbReference>
<name>A0A7V5P193_9BACT</name>
<gene>
    <name evidence="13" type="ORF">ENJ96_09400</name>
</gene>
<evidence type="ECO:0000256" key="7">
    <source>
        <dbReference type="ARBA" id="ARBA00022688"/>
    </source>
</evidence>
<evidence type="ECO:0000256" key="9">
    <source>
        <dbReference type="ARBA" id="ARBA00022989"/>
    </source>
</evidence>
<evidence type="ECO:0000256" key="12">
    <source>
        <dbReference type="SAM" id="Phobius"/>
    </source>
</evidence>
<dbReference type="FunFam" id="1.10.357.140:FF:000008">
    <property type="entry name" value="4-hydroxybenzoate octaprenyltransferase"/>
    <property type="match status" value="1"/>
</dbReference>
<dbReference type="NCBIfam" id="TIGR01475">
    <property type="entry name" value="ubiA_other"/>
    <property type="match status" value="1"/>
</dbReference>
<dbReference type="InterPro" id="IPR000537">
    <property type="entry name" value="UbiA_prenyltransferase"/>
</dbReference>
<dbReference type="AlphaFoldDB" id="A0A7V5P193"/>
<dbReference type="CDD" id="cd13959">
    <property type="entry name" value="PT_UbiA_COQ2"/>
    <property type="match status" value="1"/>
</dbReference>
<evidence type="ECO:0000256" key="5">
    <source>
        <dbReference type="ARBA" id="ARBA00022519"/>
    </source>
</evidence>
<keyword evidence="5" id="KW-0997">Cell inner membrane</keyword>
<evidence type="ECO:0000256" key="8">
    <source>
        <dbReference type="ARBA" id="ARBA00022692"/>
    </source>
</evidence>
<dbReference type="PANTHER" id="PTHR11048">
    <property type="entry name" value="PRENYLTRANSFERASES"/>
    <property type="match status" value="1"/>
</dbReference>
<evidence type="ECO:0000256" key="4">
    <source>
        <dbReference type="ARBA" id="ARBA00022475"/>
    </source>
</evidence>
<dbReference type="InterPro" id="IPR006371">
    <property type="entry name" value="Polyprenyltransferase_UbiA-li"/>
</dbReference>
<accession>A0A7V5P193</accession>
<dbReference type="FunFam" id="1.20.120.1780:FF:000001">
    <property type="entry name" value="4-hydroxybenzoate octaprenyltransferase"/>
    <property type="match status" value="1"/>
</dbReference>
<feature type="transmembrane region" description="Helical" evidence="12">
    <location>
        <begin position="229"/>
        <end position="250"/>
    </location>
</feature>
<evidence type="ECO:0000256" key="11">
    <source>
        <dbReference type="ARBA" id="ARBA00034524"/>
    </source>
</evidence>
<keyword evidence="9 12" id="KW-1133">Transmembrane helix</keyword>
<keyword evidence="8 12" id="KW-0812">Transmembrane</keyword>
<dbReference type="GO" id="GO:0006744">
    <property type="term" value="P:ubiquinone biosynthetic process"/>
    <property type="evidence" value="ECO:0007669"/>
    <property type="project" value="UniProtKB-KW"/>
</dbReference>